<reference evidence="1 2" key="1">
    <citation type="submission" date="2018-11" db="EMBL/GenBank/DDBJ databases">
        <authorList>
            <consortium name="Pathogen Informatics"/>
        </authorList>
    </citation>
    <scope>NUCLEOTIDE SEQUENCE [LARGE SCALE GENOMIC DNA]</scope>
    <source>
        <strain>Denwood</strain>
        <strain evidence="2">Zambia</strain>
    </source>
</reference>
<keyword evidence="2" id="KW-1185">Reference proteome</keyword>
<accession>A0A183NDW7</accession>
<organism evidence="1 2">
    <name type="scientific">Schistosoma mattheei</name>
    <dbReference type="NCBI Taxonomy" id="31246"/>
    <lineage>
        <taxon>Eukaryota</taxon>
        <taxon>Metazoa</taxon>
        <taxon>Spiralia</taxon>
        <taxon>Lophotrochozoa</taxon>
        <taxon>Platyhelminthes</taxon>
        <taxon>Trematoda</taxon>
        <taxon>Digenea</taxon>
        <taxon>Strigeidida</taxon>
        <taxon>Schistosomatoidea</taxon>
        <taxon>Schistosomatidae</taxon>
        <taxon>Schistosoma</taxon>
    </lineage>
</organism>
<evidence type="ECO:0000313" key="1">
    <source>
        <dbReference type="EMBL" id="VDO69236.1"/>
    </source>
</evidence>
<dbReference type="AlphaFoldDB" id="A0A183NDW7"/>
<protein>
    <submittedName>
        <fullName evidence="1">Uncharacterized protein</fullName>
    </submittedName>
</protein>
<evidence type="ECO:0000313" key="2">
    <source>
        <dbReference type="Proteomes" id="UP000269396"/>
    </source>
</evidence>
<gene>
    <name evidence="1" type="ORF">SMTD_LOCUS303</name>
</gene>
<sequence length="78" mass="9055">MLLYSGHEEENVPHNQTAALILSKEARYTPIGWEFHGSRISKTSFKTEEGVTMSVIQCYPPIYDSNDDIKDQFYERLQ</sequence>
<name>A0A183NDW7_9TREM</name>
<dbReference type="STRING" id="31246.A0A183NDW7"/>
<proteinExistence type="predicted"/>
<dbReference type="Proteomes" id="UP000269396">
    <property type="component" value="Unassembled WGS sequence"/>
</dbReference>
<dbReference type="EMBL" id="UZAL01000244">
    <property type="protein sequence ID" value="VDO69236.1"/>
    <property type="molecule type" value="Genomic_DNA"/>
</dbReference>